<comment type="caution">
    <text evidence="2">The sequence shown here is derived from an EMBL/GenBank/DDBJ whole genome shotgun (WGS) entry which is preliminary data.</text>
</comment>
<proteinExistence type="predicted"/>
<dbReference type="Proteomes" id="UP001321018">
    <property type="component" value="Unassembled WGS sequence"/>
</dbReference>
<dbReference type="Pfam" id="PF26397">
    <property type="entry name" value="DUF8097"/>
    <property type="match status" value="1"/>
</dbReference>
<feature type="domain" description="DUF8097" evidence="1">
    <location>
        <begin position="1"/>
        <end position="115"/>
    </location>
</feature>
<dbReference type="AlphaFoldDB" id="A0AAP2YYZ8"/>
<evidence type="ECO:0000313" key="5">
    <source>
        <dbReference type="Proteomes" id="UP001321018"/>
    </source>
</evidence>
<dbReference type="EMBL" id="JAOPKB010000001">
    <property type="protein sequence ID" value="MCU4971240.1"/>
    <property type="molecule type" value="Genomic_DNA"/>
</dbReference>
<organism evidence="2 5">
    <name type="scientific">Natronoglomus mannanivorans</name>
    <dbReference type="NCBI Taxonomy" id="2979990"/>
    <lineage>
        <taxon>Archaea</taxon>
        <taxon>Methanobacteriati</taxon>
        <taxon>Methanobacteriota</taxon>
        <taxon>Stenosarchaea group</taxon>
        <taxon>Halobacteria</taxon>
        <taxon>Halobacteriales</taxon>
        <taxon>Natrialbaceae</taxon>
        <taxon>Natronoglomus</taxon>
    </lineage>
</organism>
<reference evidence="2 4" key="1">
    <citation type="submission" date="2022-09" db="EMBL/GenBank/DDBJ databases">
        <title>Enrichment on poylsaccharides allowed isolation of novel metabolic and taxonomic groups of Haloarchaea.</title>
        <authorList>
            <person name="Sorokin D.Y."/>
            <person name="Elcheninov A.G."/>
            <person name="Khizhniak T.V."/>
            <person name="Kolganova T.V."/>
            <person name="Kublanov I.V."/>
        </authorList>
    </citation>
    <scope>NUCLEOTIDE SEQUENCE</scope>
    <source>
        <strain evidence="3 4">AArc-m2/3/4</strain>
        <strain evidence="2">AArc-xg1-1</strain>
    </source>
</reference>
<evidence type="ECO:0000259" key="1">
    <source>
        <dbReference type="Pfam" id="PF26397"/>
    </source>
</evidence>
<dbReference type="RefSeq" id="WP_338003940.1">
    <property type="nucleotide sequence ID" value="NZ_JAOPKA010000006.1"/>
</dbReference>
<dbReference type="Proteomes" id="UP001320972">
    <property type="component" value="Unassembled WGS sequence"/>
</dbReference>
<evidence type="ECO:0000313" key="3">
    <source>
        <dbReference type="EMBL" id="MCU4971240.1"/>
    </source>
</evidence>
<sequence length="117" mass="13042">MERHWSKIALDLLSSVLTLVSISYLWRRTRGESPTISPGWLLAGVGSTVGSRLLYDRNAMGIRNHRGRRLAFYGVHAIVARRLLPDDDTVTYNVAIGSALGTIVSLLWNDVLRPVLE</sequence>
<accession>A0AAP2YYZ8</accession>
<gene>
    <name evidence="3" type="ORF">OB955_00615</name>
    <name evidence="2" type="ORF">OB960_11930</name>
</gene>
<dbReference type="EMBL" id="JAOPKA010000006">
    <property type="protein sequence ID" value="MCU4742106.1"/>
    <property type="molecule type" value="Genomic_DNA"/>
</dbReference>
<evidence type="ECO:0000313" key="4">
    <source>
        <dbReference type="Proteomes" id="UP001320972"/>
    </source>
</evidence>
<dbReference type="InterPro" id="IPR058410">
    <property type="entry name" value="DUF8097"/>
</dbReference>
<keyword evidence="4" id="KW-1185">Reference proteome</keyword>
<protein>
    <recommendedName>
        <fullName evidence="1">DUF8097 domain-containing protein</fullName>
    </recommendedName>
</protein>
<evidence type="ECO:0000313" key="2">
    <source>
        <dbReference type="EMBL" id="MCU4742106.1"/>
    </source>
</evidence>
<name>A0AAP2YYZ8_9EURY</name>